<protein>
    <recommendedName>
        <fullName evidence="4">Ribosome assembly protein 3</fullName>
    </recommendedName>
</protein>
<evidence type="ECO:0000256" key="1">
    <source>
        <dbReference type="SAM" id="MobiDB-lite"/>
    </source>
</evidence>
<feature type="compositionally biased region" description="Acidic residues" evidence="1">
    <location>
        <begin position="56"/>
        <end position="72"/>
    </location>
</feature>
<sequence length="257" mass="27595">MPPRAKASAPKRSTKRAADSSPTSKKKNRAPSLSLGSVYGDYTLAAESAPRSKGAEEEEHLSDTEVDDDASADDLIPQSLDFAPKPRAKAKPKKAPKKKANAVPSDVPSDPRDHAHKTIKGLCGTIRSDMKKVDATQKSYLAKIDTILKGITSDPLPTDGLIKLFETRAVMFQQLNGILNNEEAAERSAAVETALSNAYTYFTVDRPAATQRARADLQHAVDAAIRDAGNKAEVRRDAFNMIASLSSAIDCAIPRPA</sequence>
<dbReference type="RefSeq" id="XP_069211861.1">
    <property type="nucleotide sequence ID" value="XM_069351475.1"/>
</dbReference>
<dbReference type="GeneID" id="95983946"/>
<proteinExistence type="predicted"/>
<evidence type="ECO:0008006" key="4">
    <source>
        <dbReference type="Google" id="ProtNLM"/>
    </source>
</evidence>
<feature type="compositionally biased region" description="Basic residues" evidence="1">
    <location>
        <begin position="86"/>
        <end position="100"/>
    </location>
</feature>
<evidence type="ECO:0000313" key="2">
    <source>
        <dbReference type="EMBL" id="KAL1411917.1"/>
    </source>
</evidence>
<reference evidence="2 3" key="1">
    <citation type="submission" date="2023-08" db="EMBL/GenBank/DDBJ databases">
        <title>Annotated Genome Sequence of Vanrija albida AlHP1.</title>
        <authorList>
            <person name="Herzog R."/>
        </authorList>
    </citation>
    <scope>NUCLEOTIDE SEQUENCE [LARGE SCALE GENOMIC DNA]</scope>
    <source>
        <strain evidence="2 3">AlHP1</strain>
    </source>
</reference>
<dbReference type="EMBL" id="JBBXJM010000002">
    <property type="protein sequence ID" value="KAL1411917.1"/>
    <property type="molecule type" value="Genomic_DNA"/>
</dbReference>
<dbReference type="Proteomes" id="UP001565368">
    <property type="component" value="Unassembled WGS sequence"/>
</dbReference>
<name>A0ABR3QBM3_9TREE</name>
<gene>
    <name evidence="2" type="ORF">Q8F55_002903</name>
</gene>
<comment type="caution">
    <text evidence="2">The sequence shown here is derived from an EMBL/GenBank/DDBJ whole genome shotgun (WGS) entry which is preliminary data.</text>
</comment>
<feature type="region of interest" description="Disordered" evidence="1">
    <location>
        <begin position="1"/>
        <end position="115"/>
    </location>
</feature>
<accession>A0ABR3QBM3</accession>
<evidence type="ECO:0000313" key="3">
    <source>
        <dbReference type="Proteomes" id="UP001565368"/>
    </source>
</evidence>
<keyword evidence="3" id="KW-1185">Reference proteome</keyword>
<organism evidence="2 3">
    <name type="scientific">Vanrija albida</name>
    <dbReference type="NCBI Taxonomy" id="181172"/>
    <lineage>
        <taxon>Eukaryota</taxon>
        <taxon>Fungi</taxon>
        <taxon>Dikarya</taxon>
        <taxon>Basidiomycota</taxon>
        <taxon>Agaricomycotina</taxon>
        <taxon>Tremellomycetes</taxon>
        <taxon>Trichosporonales</taxon>
        <taxon>Trichosporonaceae</taxon>
        <taxon>Vanrija</taxon>
    </lineage>
</organism>